<comment type="similarity">
    <text evidence="1">Belongs to the Gfo/Idh/MocA family.</text>
</comment>
<feature type="domain" description="Gfo/Idh/MocA-like oxidoreductase N-terminal" evidence="3">
    <location>
        <begin position="5"/>
        <end position="120"/>
    </location>
</feature>
<feature type="domain" description="GFO/IDH/MocA-like oxidoreductase" evidence="4">
    <location>
        <begin position="129"/>
        <end position="257"/>
    </location>
</feature>
<dbReference type="InterPro" id="IPR000683">
    <property type="entry name" value="Gfo/Idh/MocA-like_OxRdtase_N"/>
</dbReference>
<dbReference type="Gene3D" id="3.40.50.720">
    <property type="entry name" value="NAD(P)-binding Rossmann-like Domain"/>
    <property type="match status" value="1"/>
</dbReference>
<dbReference type="PANTHER" id="PTHR43708:SF5">
    <property type="entry name" value="CONSERVED EXPRESSED OXIDOREDUCTASE (EUROFUNG)-RELATED"/>
    <property type="match status" value="1"/>
</dbReference>
<dbReference type="SUPFAM" id="SSF55347">
    <property type="entry name" value="Glyceraldehyde-3-phosphate dehydrogenase-like, C-terminal domain"/>
    <property type="match status" value="1"/>
</dbReference>
<accession>A0ABV8SC82</accession>
<dbReference type="InterPro" id="IPR036291">
    <property type="entry name" value="NAD(P)-bd_dom_sf"/>
</dbReference>
<comment type="caution">
    <text evidence="5">The sequence shown here is derived from an EMBL/GenBank/DDBJ whole genome shotgun (WGS) entry which is preliminary data.</text>
</comment>
<name>A0ABV8SC82_9BACL</name>
<dbReference type="Pfam" id="PF22725">
    <property type="entry name" value="GFO_IDH_MocA_C3"/>
    <property type="match status" value="1"/>
</dbReference>
<dbReference type="InterPro" id="IPR055170">
    <property type="entry name" value="GFO_IDH_MocA-like_dom"/>
</dbReference>
<dbReference type="SUPFAM" id="SSF51735">
    <property type="entry name" value="NAD(P)-binding Rossmann-fold domains"/>
    <property type="match status" value="1"/>
</dbReference>
<dbReference type="RefSeq" id="WP_204604754.1">
    <property type="nucleotide sequence ID" value="NZ_JBHSED010000018.1"/>
</dbReference>
<gene>
    <name evidence="5" type="ORF">ACFO1S_11830</name>
</gene>
<keyword evidence="2" id="KW-0560">Oxidoreductase</keyword>
<proteinExistence type="inferred from homology"/>
<evidence type="ECO:0000313" key="6">
    <source>
        <dbReference type="Proteomes" id="UP001595755"/>
    </source>
</evidence>
<keyword evidence="6" id="KW-1185">Reference proteome</keyword>
<dbReference type="Pfam" id="PF01408">
    <property type="entry name" value="GFO_IDH_MocA"/>
    <property type="match status" value="1"/>
</dbReference>
<protein>
    <submittedName>
        <fullName evidence="5">Gfo/Idh/MocA family protein</fullName>
    </submittedName>
</protein>
<dbReference type="PANTHER" id="PTHR43708">
    <property type="entry name" value="CONSERVED EXPRESSED OXIDOREDUCTASE (EUROFUNG)"/>
    <property type="match status" value="1"/>
</dbReference>
<dbReference type="Gene3D" id="3.30.360.10">
    <property type="entry name" value="Dihydrodipicolinate Reductase, domain 2"/>
    <property type="match status" value="1"/>
</dbReference>
<dbReference type="Proteomes" id="UP001595755">
    <property type="component" value="Unassembled WGS sequence"/>
</dbReference>
<dbReference type="EMBL" id="JBHSED010000018">
    <property type="protein sequence ID" value="MFC4304119.1"/>
    <property type="molecule type" value="Genomic_DNA"/>
</dbReference>
<sequence length="349" mass="38470">MSGLKLGIVGFGRIVELTHLPVLAKQPDVEVSGIYDLTPKRLELAARRGFRTFERLEALWASEAQAVLIATPPSSHYALAAQALSHGKHVLIEKPIALDSGEAERLSQLARENRLIVSVVHNRRFDDDFRLVRQVIESGELGEILFVERRCHRFGSGASFGVPSFHPGWRNETAYGGGALMDWGVHLADQLLQLGLGAWQSVEASMQQLRWNKGETEECVQARIRLDNGIWLSMDIHFGSHAASPLWIVGGDRGTLRVEENGEAAIYGTGQQPGRVVPDFPVGGYRKDYEGTRRIHASFASCLRGEGELEVTLEQAIEGMRLLDAIRMAAADKREVRYGDIVRGASVGV</sequence>
<reference evidence="6" key="1">
    <citation type="journal article" date="2019" name="Int. J. Syst. Evol. Microbiol.">
        <title>The Global Catalogue of Microorganisms (GCM) 10K type strain sequencing project: providing services to taxonomists for standard genome sequencing and annotation.</title>
        <authorList>
            <consortium name="The Broad Institute Genomics Platform"/>
            <consortium name="The Broad Institute Genome Sequencing Center for Infectious Disease"/>
            <person name="Wu L."/>
            <person name="Ma J."/>
        </authorList>
    </citation>
    <scope>NUCLEOTIDE SEQUENCE [LARGE SCALE GENOMIC DNA]</scope>
    <source>
        <strain evidence="6">CGMCC 4.1641</strain>
    </source>
</reference>
<evidence type="ECO:0000313" key="5">
    <source>
        <dbReference type="EMBL" id="MFC4304119.1"/>
    </source>
</evidence>
<dbReference type="InterPro" id="IPR051317">
    <property type="entry name" value="Gfo/Idh/MocA_oxidoreduct"/>
</dbReference>
<evidence type="ECO:0000259" key="4">
    <source>
        <dbReference type="Pfam" id="PF22725"/>
    </source>
</evidence>
<evidence type="ECO:0000259" key="3">
    <source>
        <dbReference type="Pfam" id="PF01408"/>
    </source>
</evidence>
<evidence type="ECO:0000256" key="2">
    <source>
        <dbReference type="ARBA" id="ARBA00023002"/>
    </source>
</evidence>
<organism evidence="5 6">
    <name type="scientific">Cohnella boryungensis</name>
    <dbReference type="NCBI Taxonomy" id="768479"/>
    <lineage>
        <taxon>Bacteria</taxon>
        <taxon>Bacillati</taxon>
        <taxon>Bacillota</taxon>
        <taxon>Bacilli</taxon>
        <taxon>Bacillales</taxon>
        <taxon>Paenibacillaceae</taxon>
        <taxon>Cohnella</taxon>
    </lineage>
</organism>
<evidence type="ECO:0000256" key="1">
    <source>
        <dbReference type="ARBA" id="ARBA00010928"/>
    </source>
</evidence>